<evidence type="ECO:0000259" key="2">
    <source>
        <dbReference type="PROSITE" id="PS50812"/>
    </source>
</evidence>
<accession>A0AAQ3KWK3</accession>
<feature type="compositionally biased region" description="Basic and acidic residues" evidence="1">
    <location>
        <begin position="384"/>
        <end position="413"/>
    </location>
</feature>
<dbReference type="Proteomes" id="UP001327560">
    <property type="component" value="Chromosome 7"/>
</dbReference>
<dbReference type="SMART" id="SM00293">
    <property type="entry name" value="PWWP"/>
    <property type="match status" value="1"/>
</dbReference>
<dbReference type="PROSITE" id="PS50812">
    <property type="entry name" value="PWWP"/>
    <property type="match status" value="1"/>
</dbReference>
<sequence length="486" mass="53059">MGSDPSENKAEGGSLDLNSTASERPETLPEVCVKEAEKVGEVDTEHDDSEKKDVGDAKAVVETGDGEDAADGAVADASEVKTTVEVETGLADTDVVDNKSMEEIGSTIGSETCGGSGGDQDARVGEQGTFAKRKRGRSRKSAAAHSEKTVFTASDLVWGKVRSHPWWPAQILDPSDASEMASSVRKKDHYLVAYFGDNTFAWCDESQLKPFQMHFLQMEKQNSMNAFVTAVDTALQEVSRRVRLGMTCNCFMDETYASLMDQKFENTGVQEGKPSYAVDRSSIVSSFDPFNLINYIQTLAEFPYREVDRLELAITKSQLSAFYHSKGYSELPEFVLGKGLKNNIEGSPIEEKNSDKEVVDPSSPTSSHNASRKGKSRVKGSSVGKEKHIVEHGKKRKSLSDLMEKEDAGDKKSSYGGNTSSHPSHKKEEFDNFDVVASGKEKKKKLDSLGDLLNKSNTSNANKKSKFGELMRRVAGQLTGSTHAKV</sequence>
<evidence type="ECO:0000256" key="1">
    <source>
        <dbReference type="SAM" id="MobiDB-lite"/>
    </source>
</evidence>
<reference evidence="3 4" key="1">
    <citation type="submission" date="2023-10" db="EMBL/GenBank/DDBJ databases">
        <title>Chromosome-scale genome assembly provides insights into flower coloration mechanisms of Canna indica.</title>
        <authorList>
            <person name="Li C."/>
        </authorList>
    </citation>
    <scope>NUCLEOTIDE SEQUENCE [LARGE SCALE GENOMIC DNA]</scope>
    <source>
        <tissue evidence="3">Flower</tissue>
    </source>
</reference>
<dbReference type="CDD" id="cd05162">
    <property type="entry name" value="PWWP"/>
    <property type="match status" value="1"/>
</dbReference>
<organism evidence="3 4">
    <name type="scientific">Canna indica</name>
    <name type="common">Indian-shot</name>
    <dbReference type="NCBI Taxonomy" id="4628"/>
    <lineage>
        <taxon>Eukaryota</taxon>
        <taxon>Viridiplantae</taxon>
        <taxon>Streptophyta</taxon>
        <taxon>Embryophyta</taxon>
        <taxon>Tracheophyta</taxon>
        <taxon>Spermatophyta</taxon>
        <taxon>Magnoliopsida</taxon>
        <taxon>Liliopsida</taxon>
        <taxon>Zingiberales</taxon>
        <taxon>Cannaceae</taxon>
        <taxon>Canna</taxon>
    </lineage>
</organism>
<dbReference type="InterPro" id="IPR053063">
    <property type="entry name" value="PWWP_domain_containing_PDP"/>
</dbReference>
<dbReference type="InterPro" id="IPR000313">
    <property type="entry name" value="PWWP_dom"/>
</dbReference>
<proteinExistence type="predicted"/>
<dbReference type="AlphaFoldDB" id="A0AAQ3KWK3"/>
<feature type="region of interest" description="Disordered" evidence="1">
    <location>
        <begin position="127"/>
        <end position="146"/>
    </location>
</feature>
<feature type="compositionally biased region" description="Basic and acidic residues" evidence="1">
    <location>
        <begin position="1"/>
        <end position="10"/>
    </location>
</feature>
<keyword evidence="4" id="KW-1185">Reference proteome</keyword>
<feature type="compositionally biased region" description="Basic and acidic residues" evidence="1">
    <location>
        <begin position="349"/>
        <end position="359"/>
    </location>
</feature>
<feature type="region of interest" description="Disordered" evidence="1">
    <location>
        <begin position="346"/>
        <end position="469"/>
    </location>
</feature>
<protein>
    <recommendedName>
        <fullName evidence="2">PWWP domain-containing protein</fullName>
    </recommendedName>
</protein>
<dbReference type="EMBL" id="CP136896">
    <property type="protein sequence ID" value="WOL14842.1"/>
    <property type="molecule type" value="Genomic_DNA"/>
</dbReference>
<feature type="compositionally biased region" description="Basic residues" evidence="1">
    <location>
        <begin position="131"/>
        <end position="142"/>
    </location>
</feature>
<feature type="compositionally biased region" description="Basic and acidic residues" evidence="1">
    <location>
        <begin position="23"/>
        <end position="56"/>
    </location>
</feature>
<gene>
    <name evidence="3" type="ORF">Cni_G23623</name>
</gene>
<dbReference type="Pfam" id="PF00855">
    <property type="entry name" value="PWWP"/>
    <property type="match status" value="1"/>
</dbReference>
<feature type="domain" description="PWWP" evidence="2">
    <location>
        <begin position="153"/>
        <end position="214"/>
    </location>
</feature>
<dbReference type="PANTHER" id="PTHR42851">
    <property type="entry name" value="ALDOLASE-RELATED"/>
    <property type="match status" value="1"/>
</dbReference>
<feature type="region of interest" description="Disordered" evidence="1">
    <location>
        <begin position="1"/>
        <end position="75"/>
    </location>
</feature>
<evidence type="ECO:0000313" key="3">
    <source>
        <dbReference type="EMBL" id="WOL14842.1"/>
    </source>
</evidence>
<feature type="compositionally biased region" description="Low complexity" evidence="1">
    <location>
        <begin position="449"/>
        <end position="462"/>
    </location>
</feature>
<evidence type="ECO:0000313" key="4">
    <source>
        <dbReference type="Proteomes" id="UP001327560"/>
    </source>
</evidence>
<dbReference type="PANTHER" id="PTHR42851:SF4">
    <property type="entry name" value="PWWP DOMAIN-CONTAINING PROTEIN"/>
    <property type="match status" value="1"/>
</dbReference>
<name>A0AAQ3KWK3_9LILI</name>
<dbReference type="Gene3D" id="2.30.30.140">
    <property type="match status" value="1"/>
</dbReference>
<dbReference type="SUPFAM" id="SSF63748">
    <property type="entry name" value="Tudor/PWWP/MBT"/>
    <property type="match status" value="1"/>
</dbReference>